<dbReference type="RefSeq" id="XP_064673156.1">
    <property type="nucleotide sequence ID" value="XM_064809479.1"/>
</dbReference>
<comment type="caution">
    <text evidence="2">The sequence shown here is derived from an EMBL/GenBank/DDBJ whole genome shotgun (WGS) entry which is preliminary data.</text>
</comment>
<evidence type="ECO:0000256" key="1">
    <source>
        <dbReference type="SAM" id="SignalP"/>
    </source>
</evidence>
<evidence type="ECO:0008006" key="4">
    <source>
        <dbReference type="Google" id="ProtNLM"/>
    </source>
</evidence>
<organism evidence="2 3">
    <name type="scientific">Canariomyces notabilis</name>
    <dbReference type="NCBI Taxonomy" id="2074819"/>
    <lineage>
        <taxon>Eukaryota</taxon>
        <taxon>Fungi</taxon>
        <taxon>Dikarya</taxon>
        <taxon>Ascomycota</taxon>
        <taxon>Pezizomycotina</taxon>
        <taxon>Sordariomycetes</taxon>
        <taxon>Sordariomycetidae</taxon>
        <taxon>Sordariales</taxon>
        <taxon>Chaetomiaceae</taxon>
        <taxon>Canariomyces</taxon>
    </lineage>
</organism>
<dbReference type="GeneID" id="89933603"/>
<feature type="chain" id="PRO_5042846626" description="Secreted protein" evidence="1">
    <location>
        <begin position="18"/>
        <end position="91"/>
    </location>
</feature>
<gene>
    <name evidence="2" type="ORF">N656DRAFT_386797</name>
</gene>
<dbReference type="Proteomes" id="UP001302812">
    <property type="component" value="Unassembled WGS sequence"/>
</dbReference>
<sequence length="91" mass="10057">MSVFVLWPLTSTPGAECLNPESHPCKSGSHRLRCLSAPFNTKVAPYHCPMARSNLAVSVYRKPYTRFAVAAESKSIPIRSPHGRFAVRLTT</sequence>
<keyword evidence="1" id="KW-0732">Signal</keyword>
<proteinExistence type="predicted"/>
<protein>
    <recommendedName>
        <fullName evidence="4">Secreted protein</fullName>
    </recommendedName>
</protein>
<evidence type="ECO:0000313" key="3">
    <source>
        <dbReference type="Proteomes" id="UP001302812"/>
    </source>
</evidence>
<dbReference type="AlphaFoldDB" id="A0AAN6TJP1"/>
<feature type="signal peptide" evidence="1">
    <location>
        <begin position="1"/>
        <end position="17"/>
    </location>
</feature>
<keyword evidence="3" id="KW-1185">Reference proteome</keyword>
<accession>A0AAN6TJP1</accession>
<dbReference type="EMBL" id="MU853334">
    <property type="protein sequence ID" value="KAK4115586.1"/>
    <property type="molecule type" value="Genomic_DNA"/>
</dbReference>
<reference evidence="2" key="2">
    <citation type="submission" date="2023-05" db="EMBL/GenBank/DDBJ databases">
        <authorList>
            <consortium name="Lawrence Berkeley National Laboratory"/>
            <person name="Steindorff A."/>
            <person name="Hensen N."/>
            <person name="Bonometti L."/>
            <person name="Westerberg I."/>
            <person name="Brannstrom I.O."/>
            <person name="Guillou S."/>
            <person name="Cros-Aarteil S."/>
            <person name="Calhoun S."/>
            <person name="Haridas S."/>
            <person name="Kuo A."/>
            <person name="Mondo S."/>
            <person name="Pangilinan J."/>
            <person name="Riley R."/>
            <person name="Labutti K."/>
            <person name="Andreopoulos B."/>
            <person name="Lipzen A."/>
            <person name="Chen C."/>
            <person name="Yanf M."/>
            <person name="Daum C."/>
            <person name="Ng V."/>
            <person name="Clum A."/>
            <person name="Ohm R."/>
            <person name="Martin F."/>
            <person name="Silar P."/>
            <person name="Natvig D."/>
            <person name="Lalanne C."/>
            <person name="Gautier V."/>
            <person name="Ament-Velasquez S.L."/>
            <person name="Kruys A."/>
            <person name="Hutchinson M.I."/>
            <person name="Powell A.J."/>
            <person name="Barry K."/>
            <person name="Miller A.N."/>
            <person name="Grigoriev I.V."/>
            <person name="Debuchy R."/>
            <person name="Gladieux P."/>
            <person name="Thoren M.H."/>
            <person name="Johannesson H."/>
        </authorList>
    </citation>
    <scope>NUCLEOTIDE SEQUENCE</scope>
    <source>
        <strain evidence="2">CBS 508.74</strain>
    </source>
</reference>
<evidence type="ECO:0000313" key="2">
    <source>
        <dbReference type="EMBL" id="KAK4115586.1"/>
    </source>
</evidence>
<name>A0AAN6TJP1_9PEZI</name>
<reference evidence="2" key="1">
    <citation type="journal article" date="2023" name="Mol. Phylogenet. Evol.">
        <title>Genome-scale phylogeny and comparative genomics of the fungal order Sordariales.</title>
        <authorList>
            <person name="Hensen N."/>
            <person name="Bonometti L."/>
            <person name="Westerberg I."/>
            <person name="Brannstrom I.O."/>
            <person name="Guillou S."/>
            <person name="Cros-Aarteil S."/>
            <person name="Calhoun S."/>
            <person name="Haridas S."/>
            <person name="Kuo A."/>
            <person name="Mondo S."/>
            <person name="Pangilinan J."/>
            <person name="Riley R."/>
            <person name="LaButti K."/>
            <person name="Andreopoulos B."/>
            <person name="Lipzen A."/>
            <person name="Chen C."/>
            <person name="Yan M."/>
            <person name="Daum C."/>
            <person name="Ng V."/>
            <person name="Clum A."/>
            <person name="Steindorff A."/>
            <person name="Ohm R.A."/>
            <person name="Martin F."/>
            <person name="Silar P."/>
            <person name="Natvig D.O."/>
            <person name="Lalanne C."/>
            <person name="Gautier V."/>
            <person name="Ament-Velasquez S.L."/>
            <person name="Kruys A."/>
            <person name="Hutchinson M.I."/>
            <person name="Powell A.J."/>
            <person name="Barry K."/>
            <person name="Miller A.N."/>
            <person name="Grigoriev I.V."/>
            <person name="Debuchy R."/>
            <person name="Gladieux P."/>
            <person name="Hiltunen Thoren M."/>
            <person name="Johannesson H."/>
        </authorList>
    </citation>
    <scope>NUCLEOTIDE SEQUENCE</scope>
    <source>
        <strain evidence="2">CBS 508.74</strain>
    </source>
</reference>